<protein>
    <submittedName>
        <fullName evidence="2">Uncharacterized protein</fullName>
    </submittedName>
</protein>
<proteinExistence type="predicted"/>
<dbReference type="InterPro" id="IPR029040">
    <property type="entry name" value="RPABC4/Spt4"/>
</dbReference>
<dbReference type="Proteomes" id="UP000319232">
    <property type="component" value="Unassembled WGS sequence"/>
</dbReference>
<reference evidence="2 3" key="1">
    <citation type="journal article" date="2019" name="Appl. Environ. Microbiol.">
        <title>Clinically Unreported Salmonellosis Outbreak Detected via Comparative Genomic Analysis of Municipal Wastewater Salmonella Isolates.</title>
        <authorList>
            <person name="Diemert S."/>
            <person name="Yan T."/>
        </authorList>
    </citation>
    <scope>NUCLEOTIDE SEQUENCE [LARGE SCALE GENOMIC DNA]</scope>
    <source>
        <strain evidence="2 3">HIY0183</strain>
    </source>
</reference>
<dbReference type="EMBL" id="VCUW02000006">
    <property type="protein sequence ID" value="TRG49835.1"/>
    <property type="molecule type" value="Genomic_DNA"/>
</dbReference>
<sequence length="76" mass="8833">MMKAYFMCGSCIRQAQIEFEGTIRCPHCNSTKTKHLLVGSSPPEWFNEPQKDMKSALEHGMHRYARAMQKLSERDK</sequence>
<dbReference type="EMBL" id="AAKQAO010000032">
    <property type="protein sequence ID" value="ECU4737608.1"/>
    <property type="molecule type" value="Genomic_DNA"/>
</dbReference>
<evidence type="ECO:0000313" key="1">
    <source>
        <dbReference type="EMBL" id="ECU4737608.1"/>
    </source>
</evidence>
<name>A0A4Z9MTQ5_SALAN</name>
<evidence type="ECO:0000313" key="2">
    <source>
        <dbReference type="EMBL" id="TRG49835.1"/>
    </source>
</evidence>
<dbReference type="SUPFAM" id="SSF63393">
    <property type="entry name" value="RNA polymerase subunits"/>
    <property type="match status" value="1"/>
</dbReference>
<organism evidence="2 3">
    <name type="scientific">Salmonella anatum</name>
    <dbReference type="NCBI Taxonomy" id="58712"/>
    <lineage>
        <taxon>Bacteria</taxon>
        <taxon>Pseudomonadati</taxon>
        <taxon>Pseudomonadota</taxon>
        <taxon>Gammaproteobacteria</taxon>
        <taxon>Enterobacterales</taxon>
        <taxon>Enterobacteriaceae</taxon>
        <taxon>Salmonella</taxon>
    </lineage>
</organism>
<evidence type="ECO:0000313" key="3">
    <source>
        <dbReference type="Proteomes" id="UP000319232"/>
    </source>
</evidence>
<reference evidence="1" key="2">
    <citation type="submission" date="2019-02" db="EMBL/GenBank/DDBJ databases">
        <authorList>
            <consortium name="GenomeTrakr network: Whole genome sequencing for foodborne pathogen traceback"/>
        </authorList>
    </citation>
    <scope>NUCLEOTIDE SEQUENCE</scope>
    <source>
        <strain evidence="1">HIY0183</strain>
    </source>
</reference>
<dbReference type="AlphaFoldDB" id="A0A4Z9MTQ5"/>
<gene>
    <name evidence="1" type="ORF">EVA07_21885</name>
    <name evidence="2" type="ORF">FG704_011940</name>
</gene>
<accession>A0A4Z9MTQ5</accession>
<comment type="caution">
    <text evidence="2">The sequence shown here is derived from an EMBL/GenBank/DDBJ whole genome shotgun (WGS) entry which is preliminary data.</text>
</comment>